<dbReference type="InterPro" id="IPR002048">
    <property type="entry name" value="EF_hand_dom"/>
</dbReference>
<dbReference type="Gene3D" id="1.10.238.10">
    <property type="entry name" value="EF-hand"/>
    <property type="match status" value="1"/>
</dbReference>
<dbReference type="GO" id="GO:0005509">
    <property type="term" value="F:calcium ion binding"/>
    <property type="evidence" value="ECO:0007669"/>
    <property type="project" value="InterPro"/>
</dbReference>
<evidence type="ECO:0000313" key="4">
    <source>
        <dbReference type="Proteomes" id="UP000188268"/>
    </source>
</evidence>
<dbReference type="PROSITE" id="PS50222">
    <property type="entry name" value="EF_HAND_2"/>
    <property type="match status" value="1"/>
</dbReference>
<feature type="domain" description="EF-hand" evidence="2">
    <location>
        <begin position="26"/>
        <end position="61"/>
    </location>
</feature>
<evidence type="ECO:0000256" key="1">
    <source>
        <dbReference type="ARBA" id="ARBA00022837"/>
    </source>
</evidence>
<protein>
    <submittedName>
        <fullName evidence="3">Calcium-binding EF-hand</fullName>
    </submittedName>
</protein>
<dbReference type="SUPFAM" id="SSF47473">
    <property type="entry name" value="EF-hand"/>
    <property type="match status" value="1"/>
</dbReference>
<dbReference type="AlphaFoldDB" id="A0A1R3I8W0"/>
<comment type="caution">
    <text evidence="3">The sequence shown here is derived from an EMBL/GenBank/DDBJ whole genome shotgun (WGS) entry which is preliminary data.</text>
</comment>
<organism evidence="3 4">
    <name type="scientific">Corchorus capsularis</name>
    <name type="common">Jute</name>
    <dbReference type="NCBI Taxonomy" id="210143"/>
    <lineage>
        <taxon>Eukaryota</taxon>
        <taxon>Viridiplantae</taxon>
        <taxon>Streptophyta</taxon>
        <taxon>Embryophyta</taxon>
        <taxon>Tracheophyta</taxon>
        <taxon>Spermatophyta</taxon>
        <taxon>Magnoliopsida</taxon>
        <taxon>eudicotyledons</taxon>
        <taxon>Gunneridae</taxon>
        <taxon>Pentapetalae</taxon>
        <taxon>rosids</taxon>
        <taxon>malvids</taxon>
        <taxon>Malvales</taxon>
        <taxon>Malvaceae</taxon>
        <taxon>Grewioideae</taxon>
        <taxon>Apeibeae</taxon>
        <taxon>Corchorus</taxon>
    </lineage>
</organism>
<dbReference type="Pfam" id="PF13202">
    <property type="entry name" value="EF-hand_5"/>
    <property type="match status" value="1"/>
</dbReference>
<sequence length="101" mass="11545">MRFLCGNMVNERKKLGKQRSGGPEALTEAQLRSIFKRADEDRDGRLDKHELRNAFVSLGSHLPCWRAGQGLRRADGNRDGYISEDEMDDLIQYALKIGYTM</sequence>
<dbReference type="Gramene" id="OMO78951">
    <property type="protein sequence ID" value="OMO78951"/>
    <property type="gene ID" value="CCACVL1_13988"/>
</dbReference>
<dbReference type="OMA" id="CHADANK"/>
<dbReference type="InterPro" id="IPR018247">
    <property type="entry name" value="EF_Hand_1_Ca_BS"/>
</dbReference>
<dbReference type="Proteomes" id="UP000188268">
    <property type="component" value="Unassembled WGS sequence"/>
</dbReference>
<evidence type="ECO:0000313" key="3">
    <source>
        <dbReference type="EMBL" id="OMO78951.1"/>
    </source>
</evidence>
<dbReference type="InterPro" id="IPR011992">
    <property type="entry name" value="EF-hand-dom_pair"/>
</dbReference>
<dbReference type="Pfam" id="PF13405">
    <property type="entry name" value="EF-hand_6"/>
    <property type="match status" value="1"/>
</dbReference>
<dbReference type="CDD" id="cd00051">
    <property type="entry name" value="EFh"/>
    <property type="match status" value="1"/>
</dbReference>
<evidence type="ECO:0000259" key="2">
    <source>
        <dbReference type="PROSITE" id="PS50222"/>
    </source>
</evidence>
<dbReference type="OrthoDB" id="26525at2759"/>
<keyword evidence="4" id="KW-1185">Reference proteome</keyword>
<gene>
    <name evidence="3" type="ORF">CCACVL1_13988</name>
</gene>
<reference evidence="3 4" key="1">
    <citation type="submission" date="2013-09" db="EMBL/GenBank/DDBJ databases">
        <title>Corchorus capsularis genome sequencing.</title>
        <authorList>
            <person name="Alam M."/>
            <person name="Haque M.S."/>
            <person name="Islam M.S."/>
            <person name="Emdad E.M."/>
            <person name="Islam M.M."/>
            <person name="Ahmed B."/>
            <person name="Halim A."/>
            <person name="Hossen Q.M.M."/>
            <person name="Hossain M.Z."/>
            <person name="Ahmed R."/>
            <person name="Khan M.M."/>
            <person name="Islam R."/>
            <person name="Rashid M.M."/>
            <person name="Khan S.A."/>
            <person name="Rahman M.S."/>
            <person name="Alam M."/>
        </authorList>
    </citation>
    <scope>NUCLEOTIDE SEQUENCE [LARGE SCALE GENOMIC DNA]</scope>
    <source>
        <strain evidence="4">cv. CVL-1</strain>
        <tissue evidence="3">Whole seedling</tissue>
    </source>
</reference>
<dbReference type="PROSITE" id="PS00018">
    <property type="entry name" value="EF_HAND_1"/>
    <property type="match status" value="2"/>
</dbReference>
<dbReference type="SMART" id="SM00054">
    <property type="entry name" value="EFh"/>
    <property type="match status" value="2"/>
</dbReference>
<dbReference type="EMBL" id="AWWV01010504">
    <property type="protein sequence ID" value="OMO78951.1"/>
    <property type="molecule type" value="Genomic_DNA"/>
</dbReference>
<dbReference type="STRING" id="210143.A0A1R3I8W0"/>
<proteinExistence type="predicted"/>
<name>A0A1R3I8W0_COCAP</name>
<keyword evidence="1" id="KW-0106">Calcium</keyword>
<accession>A0A1R3I8W0</accession>